<proteinExistence type="predicted"/>
<dbReference type="STRING" id="1121455.SAMN02745728_01349"/>
<gene>
    <name evidence="1" type="ORF">SAMN02745728_01349</name>
</gene>
<protein>
    <submittedName>
        <fullName evidence="1">Uncharacterized protein</fullName>
    </submittedName>
</protein>
<dbReference type="OrthoDB" id="5464898at2"/>
<dbReference type="RefSeq" id="WP_072697035.1">
    <property type="nucleotide sequence ID" value="NZ_FRDI01000005.1"/>
</dbReference>
<accession>A0A1M7SXE6</accession>
<sequence length="160" mass="18480">MLKSQTIKELQEKHPLFSKITGQVVWVACEEQGMNEEHINMFMDSFMELRETTLELMFKLKDNPSSFLLIKKEPRFNHLPCSGCNSMVDCIIPASAPDIYKYMPPYSINCVCRGEYLKAEEALEYASKKQCSIKDLFPKTLPEINIYCDNNESLSENSDF</sequence>
<name>A0A1M7SXE6_9BACT</name>
<dbReference type="EMBL" id="FRDI01000005">
    <property type="protein sequence ID" value="SHN63169.1"/>
    <property type="molecule type" value="Genomic_DNA"/>
</dbReference>
<reference evidence="1 2" key="1">
    <citation type="submission" date="2016-12" db="EMBL/GenBank/DDBJ databases">
        <authorList>
            <person name="Song W.-J."/>
            <person name="Kurnit D.M."/>
        </authorList>
    </citation>
    <scope>NUCLEOTIDE SEQUENCE [LARGE SCALE GENOMIC DNA]</scope>
    <source>
        <strain evidence="1 2">DSM 11393</strain>
    </source>
</reference>
<keyword evidence="2" id="KW-1185">Reference proteome</keyword>
<dbReference type="AlphaFoldDB" id="A0A1M7SXE6"/>
<dbReference type="Proteomes" id="UP000186469">
    <property type="component" value="Unassembled WGS sequence"/>
</dbReference>
<evidence type="ECO:0000313" key="1">
    <source>
        <dbReference type="EMBL" id="SHN63169.1"/>
    </source>
</evidence>
<evidence type="ECO:0000313" key="2">
    <source>
        <dbReference type="Proteomes" id="UP000186469"/>
    </source>
</evidence>
<organism evidence="1 2">
    <name type="scientific">Desulfovibrio litoralis DSM 11393</name>
    <dbReference type="NCBI Taxonomy" id="1121455"/>
    <lineage>
        <taxon>Bacteria</taxon>
        <taxon>Pseudomonadati</taxon>
        <taxon>Thermodesulfobacteriota</taxon>
        <taxon>Desulfovibrionia</taxon>
        <taxon>Desulfovibrionales</taxon>
        <taxon>Desulfovibrionaceae</taxon>
        <taxon>Desulfovibrio</taxon>
    </lineage>
</organism>